<evidence type="ECO:0000256" key="3">
    <source>
        <dbReference type="ARBA" id="ARBA00022490"/>
    </source>
</evidence>
<proteinExistence type="predicted"/>
<dbReference type="GO" id="GO:0000160">
    <property type="term" value="P:phosphorelay signal transduction system"/>
    <property type="evidence" value="ECO:0007669"/>
    <property type="project" value="UniProtKB-KW"/>
</dbReference>
<dbReference type="InterPro" id="IPR058031">
    <property type="entry name" value="AAA_lid_NorR"/>
</dbReference>
<dbReference type="SUPFAM" id="SSF46689">
    <property type="entry name" value="Homeodomain-like"/>
    <property type="match status" value="1"/>
</dbReference>
<evidence type="ECO:0000256" key="2">
    <source>
        <dbReference type="ARBA" id="ARBA00019059"/>
    </source>
</evidence>
<feature type="modified residue" description="4-aspartylphosphate" evidence="16">
    <location>
        <position position="68"/>
    </location>
</feature>
<dbReference type="Gene3D" id="3.40.50.2300">
    <property type="match status" value="1"/>
</dbReference>
<evidence type="ECO:0000256" key="7">
    <source>
        <dbReference type="ARBA" id="ARBA00022840"/>
    </source>
</evidence>
<sequence>MESMTTSRLNDAEISKPSLVLVVDDEPSICWGFERMLGEEGHRVITASTAEEGLRLAATERPALVLLDVRLPGMDGITALPQFLEVTHSAPVVVMTAFGDLDTAVAAVQRGASDYLTKPFRLDDALKLCRQAIRATAENERPSPAPVIRIHRGETLIGQSAAMQQAFRQIALVANSDLSVLITGETGTGKELVAAAIHRHSHRSNMPYLPIAPVSLSPDLIESELFGHVRGAFTGAAENRPGLFEQADGGTVLLDEIGDLPLSIQVKLLRILESGQYSRVGEVQFRQCNVRVLAATNADLRQAVQRGEFREDLYYRLNGVHVHLPPLRERLEDIALIAEYVLQTLQYPNAETALDQELLHELQSRPWFGNVRELRNAVEHAAVVARGRSLSITDFPSAQAGRLDSTAAQGNELDRVIADWSRGALAKQAIEGGSLHEELMKAIEPTLLRIVLQETGGNRAKAAEILGIHRGTLRDRLRGYGME</sequence>
<evidence type="ECO:0000256" key="13">
    <source>
        <dbReference type="ARBA" id="ARBA00023231"/>
    </source>
</evidence>
<dbReference type="InterPro" id="IPR025943">
    <property type="entry name" value="Sigma_54_int_dom_ATP-bd_2"/>
</dbReference>
<dbReference type="InterPro" id="IPR027417">
    <property type="entry name" value="P-loop_NTPase"/>
</dbReference>
<dbReference type="GO" id="GO:0005524">
    <property type="term" value="F:ATP binding"/>
    <property type="evidence" value="ECO:0007669"/>
    <property type="project" value="UniProtKB-KW"/>
</dbReference>
<dbReference type="EMBL" id="CP036298">
    <property type="protein sequence ID" value="QDV26266.1"/>
    <property type="molecule type" value="Genomic_DNA"/>
</dbReference>
<protein>
    <recommendedName>
        <fullName evidence="2">DNA-binding transcriptional regulator NtrC</fullName>
    </recommendedName>
    <alternativeName>
        <fullName evidence="14">Nitrogen regulation protein NR(I)</fullName>
    </alternativeName>
    <alternativeName>
        <fullName evidence="15">Nitrogen regulator I</fullName>
    </alternativeName>
</protein>
<keyword evidence="5 16" id="KW-0597">Phosphoprotein</keyword>
<dbReference type="SUPFAM" id="SSF52172">
    <property type="entry name" value="CheY-like"/>
    <property type="match status" value="1"/>
</dbReference>
<reference evidence="19 20" key="1">
    <citation type="submission" date="2019-02" db="EMBL/GenBank/DDBJ databases">
        <title>Deep-cultivation of Planctomycetes and their phenomic and genomic characterization uncovers novel biology.</title>
        <authorList>
            <person name="Wiegand S."/>
            <person name="Jogler M."/>
            <person name="Boedeker C."/>
            <person name="Pinto D."/>
            <person name="Vollmers J."/>
            <person name="Rivas-Marin E."/>
            <person name="Kohn T."/>
            <person name="Peeters S.H."/>
            <person name="Heuer A."/>
            <person name="Rast P."/>
            <person name="Oberbeckmann S."/>
            <person name="Bunk B."/>
            <person name="Jeske O."/>
            <person name="Meyerdierks A."/>
            <person name="Storesund J.E."/>
            <person name="Kallscheuer N."/>
            <person name="Luecker S."/>
            <person name="Lage O.M."/>
            <person name="Pohl T."/>
            <person name="Merkel B.J."/>
            <person name="Hornburger P."/>
            <person name="Mueller R.-W."/>
            <person name="Bruemmer F."/>
            <person name="Labrenz M."/>
            <person name="Spormann A.M."/>
            <person name="Op den Camp H."/>
            <person name="Overmann J."/>
            <person name="Amann R."/>
            <person name="Jetten M.S.M."/>
            <person name="Mascher T."/>
            <person name="Medema M.H."/>
            <person name="Devos D.P."/>
            <person name="Kaster A.-K."/>
            <person name="Ovreas L."/>
            <person name="Rohde M."/>
            <person name="Galperin M.Y."/>
            <person name="Jogler C."/>
        </authorList>
    </citation>
    <scope>NUCLEOTIDE SEQUENCE [LARGE SCALE GENOMIC DNA]</scope>
    <source>
        <strain evidence="19 20">Q31a</strain>
    </source>
</reference>
<dbReference type="GO" id="GO:0043565">
    <property type="term" value="F:sequence-specific DNA binding"/>
    <property type="evidence" value="ECO:0007669"/>
    <property type="project" value="InterPro"/>
</dbReference>
<keyword evidence="12" id="KW-0804">Transcription</keyword>
<dbReference type="KEGG" id="ahel:Q31a_46380"/>
<evidence type="ECO:0000256" key="16">
    <source>
        <dbReference type="PROSITE-ProRule" id="PRU00169"/>
    </source>
</evidence>
<evidence type="ECO:0000256" key="8">
    <source>
        <dbReference type="ARBA" id="ARBA00023012"/>
    </source>
</evidence>
<dbReference type="Proteomes" id="UP000318017">
    <property type="component" value="Chromosome"/>
</dbReference>
<dbReference type="InterPro" id="IPR011006">
    <property type="entry name" value="CheY-like_superfamily"/>
</dbReference>
<dbReference type="InterPro" id="IPR009057">
    <property type="entry name" value="Homeodomain-like_sf"/>
</dbReference>
<evidence type="ECO:0000259" key="17">
    <source>
        <dbReference type="PROSITE" id="PS50045"/>
    </source>
</evidence>
<dbReference type="InterPro" id="IPR003593">
    <property type="entry name" value="AAA+_ATPase"/>
</dbReference>
<evidence type="ECO:0000256" key="1">
    <source>
        <dbReference type="ARBA" id="ARBA00004496"/>
    </source>
</evidence>
<dbReference type="PROSITE" id="PS50045">
    <property type="entry name" value="SIGMA54_INTERACT_4"/>
    <property type="match status" value="1"/>
</dbReference>
<keyword evidence="13" id="KW-0535">Nitrogen fixation</keyword>
<name>A0A518GCD4_9BACT</name>
<dbReference type="CDD" id="cd00009">
    <property type="entry name" value="AAA"/>
    <property type="match status" value="1"/>
</dbReference>
<evidence type="ECO:0000256" key="10">
    <source>
        <dbReference type="ARBA" id="ARBA00023125"/>
    </source>
</evidence>
<evidence type="ECO:0000256" key="9">
    <source>
        <dbReference type="ARBA" id="ARBA00023015"/>
    </source>
</evidence>
<dbReference type="SMART" id="SM00448">
    <property type="entry name" value="REC"/>
    <property type="match status" value="1"/>
</dbReference>
<keyword evidence="3" id="KW-0963">Cytoplasm</keyword>
<feature type="domain" description="Sigma-54 factor interaction" evidence="17">
    <location>
        <begin position="156"/>
        <end position="383"/>
    </location>
</feature>
<evidence type="ECO:0000313" key="20">
    <source>
        <dbReference type="Proteomes" id="UP000318017"/>
    </source>
</evidence>
<keyword evidence="20" id="KW-1185">Reference proteome</keyword>
<keyword evidence="4" id="KW-0678">Repressor</keyword>
<feature type="domain" description="Response regulatory" evidence="18">
    <location>
        <begin position="19"/>
        <end position="133"/>
    </location>
</feature>
<dbReference type="Pfam" id="PF00158">
    <property type="entry name" value="Sigma54_activat"/>
    <property type="match status" value="1"/>
</dbReference>
<evidence type="ECO:0000256" key="5">
    <source>
        <dbReference type="ARBA" id="ARBA00022553"/>
    </source>
</evidence>
<dbReference type="PROSITE" id="PS00675">
    <property type="entry name" value="SIGMA54_INTERACT_1"/>
    <property type="match status" value="1"/>
</dbReference>
<evidence type="ECO:0000256" key="6">
    <source>
        <dbReference type="ARBA" id="ARBA00022741"/>
    </source>
</evidence>
<dbReference type="Pfam" id="PF02954">
    <property type="entry name" value="HTH_8"/>
    <property type="match status" value="1"/>
</dbReference>
<evidence type="ECO:0000256" key="14">
    <source>
        <dbReference type="ARBA" id="ARBA00029881"/>
    </source>
</evidence>
<keyword evidence="9" id="KW-0805">Transcription regulation</keyword>
<dbReference type="FunFam" id="3.40.50.2300:FF:000018">
    <property type="entry name" value="DNA-binding transcriptional regulator NtrC"/>
    <property type="match status" value="1"/>
</dbReference>
<dbReference type="PANTHER" id="PTHR32071:SF95">
    <property type="entry name" value="DNA-BINDING TRANSCRIPTIONAL REGULATOR NTRC"/>
    <property type="match status" value="1"/>
</dbReference>
<dbReference type="InterPro" id="IPR002197">
    <property type="entry name" value="HTH_Fis"/>
</dbReference>
<dbReference type="Gene3D" id="1.10.10.60">
    <property type="entry name" value="Homeodomain-like"/>
    <property type="match status" value="1"/>
</dbReference>
<dbReference type="SMART" id="SM00382">
    <property type="entry name" value="AAA"/>
    <property type="match status" value="1"/>
</dbReference>
<dbReference type="PRINTS" id="PR01590">
    <property type="entry name" value="HTHFIS"/>
</dbReference>
<dbReference type="PROSITE" id="PS00676">
    <property type="entry name" value="SIGMA54_INTERACT_2"/>
    <property type="match status" value="1"/>
</dbReference>
<dbReference type="GO" id="GO:0005737">
    <property type="term" value="C:cytoplasm"/>
    <property type="evidence" value="ECO:0007669"/>
    <property type="project" value="UniProtKB-SubCell"/>
</dbReference>
<evidence type="ECO:0000256" key="11">
    <source>
        <dbReference type="ARBA" id="ARBA00023159"/>
    </source>
</evidence>
<keyword evidence="6" id="KW-0547">Nucleotide-binding</keyword>
<keyword evidence="10" id="KW-0238">DNA-binding</keyword>
<dbReference type="InterPro" id="IPR001789">
    <property type="entry name" value="Sig_transdc_resp-reg_receiver"/>
</dbReference>
<comment type="subcellular location">
    <subcellularLocation>
        <location evidence="1">Cytoplasm</location>
    </subcellularLocation>
</comment>
<dbReference type="AlphaFoldDB" id="A0A518GCD4"/>
<keyword evidence="8" id="KW-0902">Two-component regulatory system</keyword>
<dbReference type="Gene3D" id="1.10.8.60">
    <property type="match status" value="1"/>
</dbReference>
<dbReference type="Pfam" id="PF00072">
    <property type="entry name" value="Response_reg"/>
    <property type="match status" value="1"/>
</dbReference>
<gene>
    <name evidence="19" type="primary">ntrC_2</name>
    <name evidence="19" type="ORF">Q31a_46380</name>
</gene>
<dbReference type="InterPro" id="IPR002078">
    <property type="entry name" value="Sigma_54_int"/>
</dbReference>
<dbReference type="Pfam" id="PF25601">
    <property type="entry name" value="AAA_lid_14"/>
    <property type="match status" value="1"/>
</dbReference>
<dbReference type="SUPFAM" id="SSF52540">
    <property type="entry name" value="P-loop containing nucleoside triphosphate hydrolases"/>
    <property type="match status" value="1"/>
</dbReference>
<dbReference type="FunFam" id="3.40.50.300:FF:000006">
    <property type="entry name" value="DNA-binding transcriptional regulator NtrC"/>
    <property type="match status" value="1"/>
</dbReference>
<evidence type="ECO:0000313" key="19">
    <source>
        <dbReference type="EMBL" id="QDV26266.1"/>
    </source>
</evidence>
<dbReference type="PROSITE" id="PS50110">
    <property type="entry name" value="RESPONSE_REGULATORY"/>
    <property type="match status" value="1"/>
</dbReference>
<dbReference type="Gene3D" id="3.40.50.300">
    <property type="entry name" value="P-loop containing nucleotide triphosphate hydrolases"/>
    <property type="match status" value="1"/>
</dbReference>
<dbReference type="InterPro" id="IPR025662">
    <property type="entry name" value="Sigma_54_int_dom_ATP-bd_1"/>
</dbReference>
<accession>A0A518GCD4</accession>
<evidence type="ECO:0000256" key="4">
    <source>
        <dbReference type="ARBA" id="ARBA00022491"/>
    </source>
</evidence>
<dbReference type="PANTHER" id="PTHR32071">
    <property type="entry name" value="TRANSCRIPTIONAL REGULATORY PROTEIN"/>
    <property type="match status" value="1"/>
</dbReference>
<dbReference type="GO" id="GO:0006355">
    <property type="term" value="P:regulation of DNA-templated transcription"/>
    <property type="evidence" value="ECO:0007669"/>
    <property type="project" value="InterPro"/>
</dbReference>
<evidence type="ECO:0000256" key="12">
    <source>
        <dbReference type="ARBA" id="ARBA00023163"/>
    </source>
</evidence>
<organism evidence="19 20">
    <name type="scientific">Aureliella helgolandensis</name>
    <dbReference type="NCBI Taxonomy" id="2527968"/>
    <lineage>
        <taxon>Bacteria</taxon>
        <taxon>Pseudomonadati</taxon>
        <taxon>Planctomycetota</taxon>
        <taxon>Planctomycetia</taxon>
        <taxon>Pirellulales</taxon>
        <taxon>Pirellulaceae</taxon>
        <taxon>Aureliella</taxon>
    </lineage>
</organism>
<evidence type="ECO:0000259" key="18">
    <source>
        <dbReference type="PROSITE" id="PS50110"/>
    </source>
</evidence>
<keyword evidence="7" id="KW-0067">ATP-binding</keyword>
<evidence type="ECO:0000256" key="15">
    <source>
        <dbReference type="ARBA" id="ARBA00031910"/>
    </source>
</evidence>
<keyword evidence="11" id="KW-0010">Activator</keyword>